<organism evidence="1 2">
    <name type="scientific">Nicotiana tabacum</name>
    <name type="common">Common tobacco</name>
    <dbReference type="NCBI Taxonomy" id="4097"/>
    <lineage>
        <taxon>Eukaryota</taxon>
        <taxon>Viridiplantae</taxon>
        <taxon>Streptophyta</taxon>
        <taxon>Embryophyta</taxon>
        <taxon>Tracheophyta</taxon>
        <taxon>Spermatophyta</taxon>
        <taxon>Magnoliopsida</taxon>
        <taxon>eudicotyledons</taxon>
        <taxon>Gunneridae</taxon>
        <taxon>Pentapetalae</taxon>
        <taxon>asterids</taxon>
        <taxon>lamiids</taxon>
        <taxon>Solanales</taxon>
        <taxon>Solanaceae</taxon>
        <taxon>Nicotianoideae</taxon>
        <taxon>Nicotianeae</taxon>
        <taxon>Nicotiana</taxon>
    </lineage>
</organism>
<evidence type="ECO:0000313" key="2">
    <source>
        <dbReference type="RefSeq" id="XP_075091761.1"/>
    </source>
</evidence>
<proteinExistence type="predicted"/>
<reference evidence="1" key="1">
    <citation type="journal article" date="2014" name="Nat. Commun.">
        <title>The tobacco genome sequence and its comparison with those of tomato and potato.</title>
        <authorList>
            <person name="Sierro N."/>
            <person name="Battey J.N."/>
            <person name="Ouadi S."/>
            <person name="Bakaher N."/>
            <person name="Bovet L."/>
            <person name="Willig A."/>
            <person name="Goepfert S."/>
            <person name="Peitsch M.C."/>
            <person name="Ivanov N.V."/>
        </authorList>
    </citation>
    <scope>NUCLEOTIDE SEQUENCE [LARGE SCALE GENOMIC DNA]</scope>
</reference>
<accession>A0AC58T3G8</accession>
<keyword evidence="1" id="KW-1185">Reference proteome</keyword>
<reference evidence="2" key="2">
    <citation type="submission" date="2025-08" db="UniProtKB">
        <authorList>
            <consortium name="RefSeq"/>
        </authorList>
    </citation>
    <scope>IDENTIFICATION</scope>
    <source>
        <tissue evidence="2">Leaf</tissue>
    </source>
</reference>
<dbReference type="Proteomes" id="UP000790787">
    <property type="component" value="Chromosome 17"/>
</dbReference>
<sequence>MKGIELDQPKIKAIQELPPPKSKKDVMRKPLLLYLSVLDNAFCCVLGKHDEIGGKEQAIYYLSNKFTTCEAKYTLIERTYCALTWIAQKLRHYMSPYTTHLISQLDPLKYIFQKPILTEKLSKWQILLSEFDIVYITQKAIKRQDLANHVTENPVDGDYKPLTMYFPNEEVLFIGEDIA</sequence>
<gene>
    <name evidence="2" type="primary">LOC142171935</name>
</gene>
<dbReference type="RefSeq" id="XP_075091761.1">
    <property type="nucleotide sequence ID" value="XM_075235660.1"/>
</dbReference>
<protein>
    <submittedName>
        <fullName evidence="2">Uncharacterized protein LOC142171935</fullName>
    </submittedName>
</protein>
<evidence type="ECO:0000313" key="1">
    <source>
        <dbReference type="Proteomes" id="UP000790787"/>
    </source>
</evidence>
<name>A0AC58T3G8_TOBAC</name>